<dbReference type="AlphaFoldDB" id="A0AAN9HT43"/>
<evidence type="ECO:0000313" key="1">
    <source>
        <dbReference type="EMBL" id="KAK7251075.1"/>
    </source>
</evidence>
<dbReference type="EMBL" id="JAYWIO010000007">
    <property type="protein sequence ID" value="KAK7251075.1"/>
    <property type="molecule type" value="Genomic_DNA"/>
</dbReference>
<dbReference type="Proteomes" id="UP001372338">
    <property type="component" value="Unassembled WGS sequence"/>
</dbReference>
<dbReference type="Pfam" id="PF00300">
    <property type="entry name" value="His_Phos_1"/>
    <property type="match status" value="1"/>
</dbReference>
<comment type="caution">
    <text evidence="1">The sequence shown here is derived from an EMBL/GenBank/DDBJ whole genome shotgun (WGS) entry which is preliminary data.</text>
</comment>
<accession>A0AAN9HT43</accession>
<dbReference type="InterPro" id="IPR013078">
    <property type="entry name" value="His_Pase_superF_clade-1"/>
</dbReference>
<proteinExistence type="predicted"/>
<name>A0AAN9HT43_CROPI</name>
<keyword evidence="2" id="KW-1185">Reference proteome</keyword>
<dbReference type="Gene3D" id="3.40.50.1240">
    <property type="entry name" value="Phosphoglycerate mutase-like"/>
    <property type="match status" value="1"/>
</dbReference>
<evidence type="ECO:0000313" key="2">
    <source>
        <dbReference type="Proteomes" id="UP001372338"/>
    </source>
</evidence>
<protein>
    <submittedName>
        <fullName evidence="1">Uncharacterized protein</fullName>
    </submittedName>
</protein>
<sequence length="122" mass="13924">MMVAISTPIQNMQRLLWCDMAKQHGMLRTEFRAFETAQIIASRCGGPQIIKDPDLRERHIGDLQGFIYHELAKTHPMAYKVLESGNEDEEIPLYVTDGSLLVLISGYMKTMNKQLKTCPKNL</sequence>
<organism evidence="1 2">
    <name type="scientific">Crotalaria pallida</name>
    <name type="common">Smooth rattlebox</name>
    <name type="synonym">Crotalaria striata</name>
    <dbReference type="NCBI Taxonomy" id="3830"/>
    <lineage>
        <taxon>Eukaryota</taxon>
        <taxon>Viridiplantae</taxon>
        <taxon>Streptophyta</taxon>
        <taxon>Embryophyta</taxon>
        <taxon>Tracheophyta</taxon>
        <taxon>Spermatophyta</taxon>
        <taxon>Magnoliopsida</taxon>
        <taxon>eudicotyledons</taxon>
        <taxon>Gunneridae</taxon>
        <taxon>Pentapetalae</taxon>
        <taxon>rosids</taxon>
        <taxon>fabids</taxon>
        <taxon>Fabales</taxon>
        <taxon>Fabaceae</taxon>
        <taxon>Papilionoideae</taxon>
        <taxon>50 kb inversion clade</taxon>
        <taxon>genistoids sensu lato</taxon>
        <taxon>core genistoids</taxon>
        <taxon>Crotalarieae</taxon>
        <taxon>Crotalaria</taxon>
    </lineage>
</organism>
<dbReference type="InterPro" id="IPR029033">
    <property type="entry name" value="His_PPase_superfam"/>
</dbReference>
<reference evidence="1 2" key="1">
    <citation type="submission" date="2024-01" db="EMBL/GenBank/DDBJ databases">
        <title>The genomes of 5 underutilized Papilionoideae crops provide insights into root nodulation and disease resistanc.</title>
        <authorList>
            <person name="Yuan L."/>
        </authorList>
    </citation>
    <scope>NUCLEOTIDE SEQUENCE [LARGE SCALE GENOMIC DNA]</scope>
    <source>
        <strain evidence="1">ZHUSHIDOU_FW_LH</strain>
        <tissue evidence="1">Leaf</tissue>
    </source>
</reference>
<dbReference type="SUPFAM" id="SSF53254">
    <property type="entry name" value="Phosphoglycerate mutase-like"/>
    <property type="match status" value="1"/>
</dbReference>
<gene>
    <name evidence="1" type="ORF">RIF29_33957</name>
</gene>